<dbReference type="SUPFAM" id="SSF50692">
    <property type="entry name" value="ADC-like"/>
    <property type="match status" value="1"/>
</dbReference>
<sequence length="723" mass="80180">MIVPDRIVRTTCPYCGVGCQMHLKVKDEFIYAVEAPFDAAPNYGMLCVKGRFGTDYVKHPGRVRTPLIRVNRAEGRSAPPVWREASWDEALDLCADELVRVTREYGNDAIASFASAKATNEDNYVFQKFIRSLMGTNNIDHCARLCHAGSVTGLQLSIGSSAMSNSIAEMENLEAFIVTGSNTTETHPVISNFLKRAVRQNGAKLIVIDPRRIDMTNFATLWLRQNPGSDVAVFQAMAHTIVKEELYDPNFIAQRTEGFNEYLETLESFTPEWAEEVSGVPAESIREAARIYANAGRAAIYWGMGISQSTHGTDNTLSLVNLALMCGHVGRAGTGLNPLRGQNNVQGCSDSGGLPNVYTAYQRVDDPAVRDLFQTTWGVPLSPSPGLTATEMCDACYTEEVRAMFVLGENPMMSEPNQTHARHALEKLQFLVCQDIFINETGEMADVILPATSFAEKDGTFTNTDRRVQRCRAAVPPVGNSRADWDILSDLGRRVEARRGIKLSAGFDYTHPEQIWEEMRRVTPDFRGIDYARLEREGGVHWPCPSFDHPGTPFLFAEEFPRGRGKFWAVDYGTESEQPDAEYPYNLSTGRVLYHWSGSTMTGRSRLEDVYPEAVCEISPDDAAALGLVTGDWVNVSSRRGTITLRVLMTGRSPAGTIFVPFHFAEAAANLLTLDRIDERAKIPDYKNTAVKIEKTDAPVGLDEGYSDHLFDRGAIKDPVQIH</sequence>
<dbReference type="AlphaFoldDB" id="A0A160T251"/>
<dbReference type="Gene3D" id="3.40.50.740">
    <property type="match status" value="1"/>
</dbReference>
<evidence type="ECO:0000256" key="1">
    <source>
        <dbReference type="ARBA" id="ARBA00022485"/>
    </source>
</evidence>
<dbReference type="GO" id="GO:0016020">
    <property type="term" value="C:membrane"/>
    <property type="evidence" value="ECO:0007669"/>
    <property type="project" value="TreeGrafter"/>
</dbReference>
<dbReference type="OrthoDB" id="9803192at2"/>
<dbReference type="InterPro" id="IPR006963">
    <property type="entry name" value="Mopterin_OxRdtase_4Fe-4S_dom"/>
</dbReference>
<protein>
    <submittedName>
        <fullName evidence="7">Formate dehydrogenase subunit alpha</fullName>
        <ecNumber evidence="7">1.2.1.2</ecNumber>
    </submittedName>
</protein>
<evidence type="ECO:0000256" key="3">
    <source>
        <dbReference type="ARBA" id="ARBA00023002"/>
    </source>
</evidence>
<proteinExistence type="predicted"/>
<dbReference type="InterPro" id="IPR006657">
    <property type="entry name" value="MoPterin_dinucl-bd_dom"/>
</dbReference>
<dbReference type="InterPro" id="IPR050123">
    <property type="entry name" value="Prok_molybdopt-oxidoreductase"/>
</dbReference>
<evidence type="ECO:0000256" key="4">
    <source>
        <dbReference type="ARBA" id="ARBA00023004"/>
    </source>
</evidence>
<keyword evidence="3 7" id="KW-0560">Oxidoreductase</keyword>
<reference evidence="7" key="1">
    <citation type="submission" date="2016-01" db="EMBL/GenBank/DDBJ databases">
        <authorList>
            <person name="Mcilroy J.S."/>
            <person name="Karst M S."/>
            <person name="Albertsen M."/>
        </authorList>
    </citation>
    <scope>NUCLEOTIDE SEQUENCE</scope>
    <source>
        <strain evidence="7">Cfx-K</strain>
    </source>
</reference>
<dbReference type="EMBL" id="LN890655">
    <property type="protein sequence ID" value="CUS03986.2"/>
    <property type="molecule type" value="Genomic_DNA"/>
</dbReference>
<dbReference type="InterPro" id="IPR006656">
    <property type="entry name" value="Mopterin_OxRdtase"/>
</dbReference>
<dbReference type="KEGG" id="pbf:CFX0092_A2108"/>
<dbReference type="GO" id="GO:0022904">
    <property type="term" value="P:respiratory electron transport chain"/>
    <property type="evidence" value="ECO:0007669"/>
    <property type="project" value="TreeGrafter"/>
</dbReference>
<dbReference type="EC" id="1.2.1.2" evidence="7"/>
<dbReference type="GO" id="GO:0015942">
    <property type="term" value="P:formate metabolic process"/>
    <property type="evidence" value="ECO:0007669"/>
    <property type="project" value="InterPro"/>
</dbReference>
<dbReference type="InterPro" id="IPR041924">
    <property type="entry name" value="Formate_Dh-H_N"/>
</dbReference>
<keyword evidence="4" id="KW-0408">Iron</keyword>
<dbReference type="GO" id="GO:0046872">
    <property type="term" value="F:metal ion binding"/>
    <property type="evidence" value="ECO:0007669"/>
    <property type="project" value="UniProtKB-KW"/>
</dbReference>
<dbReference type="Pfam" id="PF04879">
    <property type="entry name" value="Molybdop_Fe4S4"/>
    <property type="match status" value="1"/>
</dbReference>
<evidence type="ECO:0000313" key="7">
    <source>
        <dbReference type="EMBL" id="CUS03986.2"/>
    </source>
</evidence>
<dbReference type="PROSITE" id="PS00551">
    <property type="entry name" value="MOLYBDOPTERIN_PROK_1"/>
    <property type="match status" value="1"/>
</dbReference>
<dbReference type="SUPFAM" id="SSF53706">
    <property type="entry name" value="Formate dehydrogenase/DMSO reductase, domains 1-3"/>
    <property type="match status" value="1"/>
</dbReference>
<feature type="domain" description="4Fe-4S Mo/W bis-MGD-type" evidence="6">
    <location>
        <begin position="5"/>
        <end position="61"/>
    </location>
</feature>
<dbReference type="GO" id="GO:0043546">
    <property type="term" value="F:molybdopterin cofactor binding"/>
    <property type="evidence" value="ECO:0007669"/>
    <property type="project" value="InterPro"/>
</dbReference>
<dbReference type="CDD" id="cd02753">
    <property type="entry name" value="MopB_Formate-Dh-H"/>
    <property type="match status" value="1"/>
</dbReference>
<dbReference type="InterPro" id="IPR006478">
    <property type="entry name" value="Formate_DH_asu"/>
</dbReference>
<evidence type="ECO:0000259" key="6">
    <source>
        <dbReference type="PROSITE" id="PS51669"/>
    </source>
</evidence>
<evidence type="ECO:0000313" key="8">
    <source>
        <dbReference type="Proteomes" id="UP000215027"/>
    </source>
</evidence>
<dbReference type="Proteomes" id="UP000215027">
    <property type="component" value="Chromosome I"/>
</dbReference>
<keyword evidence="5" id="KW-0411">Iron-sulfur</keyword>
<gene>
    <name evidence="7" type="primary">fdhA</name>
    <name evidence="7" type="ORF">CFX0092_A2108</name>
</gene>
<dbReference type="PANTHER" id="PTHR43105:SF14">
    <property type="entry name" value="FORMATE DEHYDROGENASE H"/>
    <property type="match status" value="1"/>
</dbReference>
<dbReference type="GO" id="GO:0003954">
    <property type="term" value="F:NADH dehydrogenase activity"/>
    <property type="evidence" value="ECO:0007669"/>
    <property type="project" value="TreeGrafter"/>
</dbReference>
<organism evidence="7 8">
    <name type="scientific">Candidatus Promineifilum breve</name>
    <dbReference type="NCBI Taxonomy" id="1806508"/>
    <lineage>
        <taxon>Bacteria</taxon>
        <taxon>Bacillati</taxon>
        <taxon>Chloroflexota</taxon>
        <taxon>Ardenticatenia</taxon>
        <taxon>Candidatus Promineifilales</taxon>
        <taxon>Candidatus Promineifilaceae</taxon>
        <taxon>Candidatus Promineifilum</taxon>
    </lineage>
</organism>
<dbReference type="GO" id="GO:0008863">
    <property type="term" value="F:formate dehydrogenase (NAD+) activity"/>
    <property type="evidence" value="ECO:0007669"/>
    <property type="project" value="InterPro"/>
</dbReference>
<dbReference type="Pfam" id="PF01568">
    <property type="entry name" value="Molydop_binding"/>
    <property type="match status" value="1"/>
</dbReference>
<keyword evidence="1" id="KW-0004">4Fe-4S</keyword>
<evidence type="ECO:0000256" key="5">
    <source>
        <dbReference type="ARBA" id="ARBA00023014"/>
    </source>
</evidence>
<dbReference type="Gene3D" id="2.40.40.20">
    <property type="match status" value="1"/>
</dbReference>
<dbReference type="PIRSF" id="PIRSF000144">
    <property type="entry name" value="CbbBc"/>
    <property type="match status" value="1"/>
</dbReference>
<dbReference type="Pfam" id="PF00384">
    <property type="entry name" value="Molybdopterin"/>
    <property type="match status" value="1"/>
</dbReference>
<dbReference type="PANTHER" id="PTHR43105">
    <property type="entry name" value="RESPIRATORY NITRATE REDUCTASE"/>
    <property type="match status" value="1"/>
</dbReference>
<keyword evidence="8" id="KW-1185">Reference proteome</keyword>
<dbReference type="GO" id="GO:0051539">
    <property type="term" value="F:4 iron, 4 sulfur cluster binding"/>
    <property type="evidence" value="ECO:0007669"/>
    <property type="project" value="UniProtKB-KW"/>
</dbReference>
<dbReference type="SMART" id="SM00926">
    <property type="entry name" value="Molybdop_Fe4S4"/>
    <property type="match status" value="1"/>
</dbReference>
<dbReference type="CDD" id="cd00508">
    <property type="entry name" value="MopB_CT_Fdh-Nap-like"/>
    <property type="match status" value="1"/>
</dbReference>
<dbReference type="Gene3D" id="3.40.228.10">
    <property type="entry name" value="Dimethylsulfoxide Reductase, domain 2"/>
    <property type="match status" value="1"/>
</dbReference>
<dbReference type="Gene3D" id="2.20.25.90">
    <property type="entry name" value="ADC-like domains"/>
    <property type="match status" value="1"/>
</dbReference>
<evidence type="ECO:0000256" key="2">
    <source>
        <dbReference type="ARBA" id="ARBA00022723"/>
    </source>
</evidence>
<dbReference type="RefSeq" id="WP_095043392.1">
    <property type="nucleotide sequence ID" value="NZ_LN890655.1"/>
</dbReference>
<dbReference type="InterPro" id="IPR009010">
    <property type="entry name" value="Asp_de-COase-like_dom_sf"/>
</dbReference>
<accession>A0A160T251</accession>
<dbReference type="NCBIfam" id="TIGR01591">
    <property type="entry name" value="Fdh-alpha"/>
    <property type="match status" value="1"/>
</dbReference>
<keyword evidence="2" id="KW-0479">Metal-binding</keyword>
<dbReference type="InterPro" id="IPR027467">
    <property type="entry name" value="MopterinOxRdtase_cofactor_BS"/>
</dbReference>
<name>A0A160T251_9CHLR</name>
<dbReference type="PROSITE" id="PS51669">
    <property type="entry name" value="4FE4S_MOW_BIS_MGD"/>
    <property type="match status" value="1"/>
</dbReference>